<feature type="compositionally biased region" description="Basic and acidic residues" evidence="1">
    <location>
        <begin position="72"/>
        <end position="81"/>
    </location>
</feature>
<dbReference type="EMBL" id="BEZZ01009351">
    <property type="protein sequence ID" value="GCC17140.1"/>
    <property type="molecule type" value="Genomic_DNA"/>
</dbReference>
<accession>A0A401RG83</accession>
<dbReference type="AlphaFoldDB" id="A0A401RG83"/>
<feature type="compositionally biased region" description="Polar residues" evidence="1">
    <location>
        <begin position="82"/>
        <end position="98"/>
    </location>
</feature>
<evidence type="ECO:0000313" key="3">
    <source>
        <dbReference type="Proteomes" id="UP000287033"/>
    </source>
</evidence>
<feature type="region of interest" description="Disordered" evidence="1">
    <location>
        <begin position="1"/>
        <end position="43"/>
    </location>
</feature>
<feature type="compositionally biased region" description="Polar residues" evidence="1">
    <location>
        <begin position="28"/>
        <end position="38"/>
    </location>
</feature>
<name>A0A401RG83_CHIPU</name>
<sequence length="98" mass="11478">HRPEQRSQGQGGDENNLQQKTKLDNRSVTDTMGSAQQKEGTECTLRYLQSPKWRQDEQLIEEEEENQVENIVSEHRPEQRSQEQNGDENNLQQKTKLD</sequence>
<reference evidence="2 3" key="1">
    <citation type="journal article" date="2018" name="Nat. Ecol. Evol.">
        <title>Shark genomes provide insights into elasmobranch evolution and the origin of vertebrates.</title>
        <authorList>
            <person name="Hara Y"/>
            <person name="Yamaguchi K"/>
            <person name="Onimaru K"/>
            <person name="Kadota M"/>
            <person name="Koyanagi M"/>
            <person name="Keeley SD"/>
            <person name="Tatsumi K"/>
            <person name="Tanaka K"/>
            <person name="Motone F"/>
            <person name="Kageyama Y"/>
            <person name="Nozu R"/>
            <person name="Adachi N"/>
            <person name="Nishimura O"/>
            <person name="Nakagawa R"/>
            <person name="Tanegashima C"/>
            <person name="Kiyatake I"/>
            <person name="Matsumoto R"/>
            <person name="Murakumo K"/>
            <person name="Nishida K"/>
            <person name="Terakita A"/>
            <person name="Kuratani S"/>
            <person name="Sato K"/>
            <person name="Hyodo S Kuraku.S."/>
        </authorList>
    </citation>
    <scope>NUCLEOTIDE SEQUENCE [LARGE SCALE GENOMIC DNA]</scope>
</reference>
<organism evidence="2 3">
    <name type="scientific">Chiloscyllium punctatum</name>
    <name type="common">Brownbanded bambooshark</name>
    <name type="synonym">Hemiscyllium punctatum</name>
    <dbReference type="NCBI Taxonomy" id="137246"/>
    <lineage>
        <taxon>Eukaryota</taxon>
        <taxon>Metazoa</taxon>
        <taxon>Chordata</taxon>
        <taxon>Craniata</taxon>
        <taxon>Vertebrata</taxon>
        <taxon>Chondrichthyes</taxon>
        <taxon>Elasmobranchii</taxon>
        <taxon>Galeomorphii</taxon>
        <taxon>Galeoidea</taxon>
        <taxon>Orectolobiformes</taxon>
        <taxon>Hemiscylliidae</taxon>
        <taxon>Chiloscyllium</taxon>
    </lineage>
</organism>
<protein>
    <submittedName>
        <fullName evidence="2">Uncharacterized protein</fullName>
    </submittedName>
</protein>
<evidence type="ECO:0000256" key="1">
    <source>
        <dbReference type="SAM" id="MobiDB-lite"/>
    </source>
</evidence>
<comment type="caution">
    <text evidence="2">The sequence shown here is derived from an EMBL/GenBank/DDBJ whole genome shotgun (WGS) entry which is preliminary data.</text>
</comment>
<keyword evidence="3" id="KW-1185">Reference proteome</keyword>
<evidence type="ECO:0000313" key="2">
    <source>
        <dbReference type="EMBL" id="GCC17140.1"/>
    </source>
</evidence>
<feature type="non-terminal residue" evidence="2">
    <location>
        <position position="98"/>
    </location>
</feature>
<feature type="region of interest" description="Disordered" evidence="1">
    <location>
        <begin position="56"/>
        <end position="98"/>
    </location>
</feature>
<feature type="non-terminal residue" evidence="2">
    <location>
        <position position="1"/>
    </location>
</feature>
<dbReference type="Proteomes" id="UP000287033">
    <property type="component" value="Unassembled WGS sequence"/>
</dbReference>
<proteinExistence type="predicted"/>
<gene>
    <name evidence="2" type="ORF">chiPu_0022612</name>
</gene>
<feature type="compositionally biased region" description="Acidic residues" evidence="1">
    <location>
        <begin position="58"/>
        <end position="67"/>
    </location>
</feature>